<comment type="subunit">
    <text evidence="9">The complex comprises the extracytoplasmic solute receptor protein and the two transmembrane proteins.</text>
</comment>
<feature type="transmembrane region" description="Helical" evidence="9">
    <location>
        <begin position="173"/>
        <end position="200"/>
    </location>
</feature>
<accession>A0A261UBP3</accession>
<dbReference type="OrthoDB" id="9815614at2"/>
<reference evidence="11 12" key="1">
    <citation type="submission" date="2017-05" db="EMBL/GenBank/DDBJ databases">
        <title>Complete and WGS of Bordetella genogroups.</title>
        <authorList>
            <person name="Spilker T."/>
            <person name="LiPuma J."/>
        </authorList>
    </citation>
    <scope>NUCLEOTIDE SEQUENCE [LARGE SCALE GENOMIC DNA]</scope>
    <source>
        <strain evidence="11 12">AU9919</strain>
    </source>
</reference>
<keyword evidence="3" id="KW-1003">Cell membrane</keyword>
<feature type="transmembrane region" description="Helical" evidence="9">
    <location>
        <begin position="94"/>
        <end position="111"/>
    </location>
</feature>
<sequence length="230" mass="25416">MPMRLPSWKTYARSVSMMASNLESPALTSAQAQSGKAVQTAAATTPVFGTLGRLSRLTLGLATVLALGATLIMIVEGFSRYVLNVSYFWAEESVRFLMVWAFFLTLGIAGFRQYHIRTELLVQRLPLMAQRAVWLLSCFAGMGFALILAYSSIPQVQRFYSMGMVSESSLELPMWLLFLAMPVGGVALFVYYACAAWYAWRWGDPFAPEPVDEAPDASVTAALSRQEPLL</sequence>
<dbReference type="PANTHER" id="PTHR35011:SF2">
    <property type="entry name" value="2,3-DIKETO-L-GULONATE TRAP TRANSPORTER SMALL PERMEASE PROTEIN YIAM"/>
    <property type="match status" value="1"/>
</dbReference>
<dbReference type="GO" id="GO:0005886">
    <property type="term" value="C:plasma membrane"/>
    <property type="evidence" value="ECO:0007669"/>
    <property type="project" value="UniProtKB-SubCell"/>
</dbReference>
<keyword evidence="7 9" id="KW-0472">Membrane</keyword>
<protein>
    <recommendedName>
        <fullName evidence="9">TRAP transporter small permease protein</fullName>
    </recommendedName>
</protein>
<evidence type="ECO:0000256" key="3">
    <source>
        <dbReference type="ARBA" id="ARBA00022475"/>
    </source>
</evidence>
<dbReference type="InterPro" id="IPR055348">
    <property type="entry name" value="DctQ"/>
</dbReference>
<feature type="transmembrane region" description="Helical" evidence="9">
    <location>
        <begin position="57"/>
        <end position="74"/>
    </location>
</feature>
<evidence type="ECO:0000256" key="4">
    <source>
        <dbReference type="ARBA" id="ARBA00022519"/>
    </source>
</evidence>
<comment type="caution">
    <text evidence="11">The sequence shown here is derived from an EMBL/GenBank/DDBJ whole genome shotgun (WGS) entry which is preliminary data.</text>
</comment>
<dbReference type="EMBL" id="NEVQ01000007">
    <property type="protein sequence ID" value="OZI59339.1"/>
    <property type="molecule type" value="Genomic_DNA"/>
</dbReference>
<evidence type="ECO:0000313" key="12">
    <source>
        <dbReference type="Proteomes" id="UP000216885"/>
    </source>
</evidence>
<gene>
    <name evidence="11" type="ORF">CAL20_04860</name>
</gene>
<comment type="similarity">
    <text evidence="8 9">Belongs to the TRAP transporter small permease family.</text>
</comment>
<evidence type="ECO:0000256" key="2">
    <source>
        <dbReference type="ARBA" id="ARBA00022448"/>
    </source>
</evidence>
<keyword evidence="6 9" id="KW-1133">Transmembrane helix</keyword>
<evidence type="ECO:0000259" key="10">
    <source>
        <dbReference type="Pfam" id="PF04290"/>
    </source>
</evidence>
<evidence type="ECO:0000256" key="5">
    <source>
        <dbReference type="ARBA" id="ARBA00022692"/>
    </source>
</evidence>
<dbReference type="GO" id="GO:0015740">
    <property type="term" value="P:C4-dicarboxylate transport"/>
    <property type="evidence" value="ECO:0007669"/>
    <property type="project" value="TreeGrafter"/>
</dbReference>
<name>A0A261UBP3_9BORD</name>
<evidence type="ECO:0000256" key="6">
    <source>
        <dbReference type="ARBA" id="ARBA00022989"/>
    </source>
</evidence>
<dbReference type="GO" id="GO:0022857">
    <property type="term" value="F:transmembrane transporter activity"/>
    <property type="evidence" value="ECO:0007669"/>
    <property type="project" value="UniProtKB-UniRule"/>
</dbReference>
<evidence type="ECO:0000256" key="9">
    <source>
        <dbReference type="RuleBase" id="RU369079"/>
    </source>
</evidence>
<dbReference type="PANTHER" id="PTHR35011">
    <property type="entry name" value="2,3-DIKETO-L-GULONATE TRAP TRANSPORTER SMALL PERMEASE PROTEIN YIAM"/>
    <property type="match status" value="1"/>
</dbReference>
<dbReference type="AlphaFoldDB" id="A0A261UBP3"/>
<evidence type="ECO:0000256" key="1">
    <source>
        <dbReference type="ARBA" id="ARBA00004429"/>
    </source>
</evidence>
<feature type="transmembrane region" description="Helical" evidence="9">
    <location>
        <begin position="132"/>
        <end position="153"/>
    </location>
</feature>
<dbReference type="Proteomes" id="UP000216885">
    <property type="component" value="Unassembled WGS sequence"/>
</dbReference>
<dbReference type="InterPro" id="IPR007387">
    <property type="entry name" value="TRAP_DctQ"/>
</dbReference>
<organism evidence="11 12">
    <name type="scientific">Bordetella genomosp. 4</name>
    <dbReference type="NCBI Taxonomy" id="463044"/>
    <lineage>
        <taxon>Bacteria</taxon>
        <taxon>Pseudomonadati</taxon>
        <taxon>Pseudomonadota</taxon>
        <taxon>Betaproteobacteria</taxon>
        <taxon>Burkholderiales</taxon>
        <taxon>Alcaligenaceae</taxon>
        <taxon>Bordetella</taxon>
    </lineage>
</organism>
<feature type="domain" description="Tripartite ATP-independent periplasmic transporters DctQ component" evidence="10">
    <location>
        <begin position="70"/>
        <end position="201"/>
    </location>
</feature>
<keyword evidence="4 9" id="KW-0997">Cell inner membrane</keyword>
<evidence type="ECO:0000256" key="7">
    <source>
        <dbReference type="ARBA" id="ARBA00023136"/>
    </source>
</evidence>
<proteinExistence type="inferred from homology"/>
<keyword evidence="12" id="KW-1185">Reference proteome</keyword>
<comment type="function">
    <text evidence="9">Part of the tripartite ATP-independent periplasmic (TRAP) transport system.</text>
</comment>
<keyword evidence="2 9" id="KW-0813">Transport</keyword>
<comment type="subcellular location">
    <subcellularLocation>
        <location evidence="1 9">Cell inner membrane</location>
        <topology evidence="1 9">Multi-pass membrane protein</topology>
    </subcellularLocation>
</comment>
<evidence type="ECO:0000256" key="8">
    <source>
        <dbReference type="ARBA" id="ARBA00038436"/>
    </source>
</evidence>
<evidence type="ECO:0000313" key="11">
    <source>
        <dbReference type="EMBL" id="OZI59339.1"/>
    </source>
</evidence>
<keyword evidence="5 9" id="KW-0812">Transmembrane</keyword>
<dbReference type="Pfam" id="PF04290">
    <property type="entry name" value="DctQ"/>
    <property type="match status" value="1"/>
</dbReference>